<dbReference type="PANTHER" id="PTHR12197">
    <property type="entry name" value="HISTONE-LYSINE N-METHYLTRANSFERASE SMYD"/>
    <property type="match status" value="1"/>
</dbReference>
<gene>
    <name evidence="2" type="ORF">NEMVEDRAFT_v1g102160</name>
</gene>
<protein>
    <recommendedName>
        <fullName evidence="1">SET domain-containing protein</fullName>
    </recommendedName>
</protein>
<dbReference type="HOGENOM" id="CLU_018406_2_0_1"/>
<evidence type="ECO:0000313" key="2">
    <source>
        <dbReference type="EMBL" id="EDO42079.1"/>
    </source>
</evidence>
<evidence type="ECO:0000313" key="3">
    <source>
        <dbReference type="Proteomes" id="UP000001593"/>
    </source>
</evidence>
<proteinExistence type="predicted"/>
<dbReference type="InterPro" id="IPR050869">
    <property type="entry name" value="H3K4_H4K5_MeTrfase"/>
</dbReference>
<evidence type="ECO:0000259" key="1">
    <source>
        <dbReference type="PROSITE" id="PS50280"/>
    </source>
</evidence>
<reference evidence="2 3" key="1">
    <citation type="journal article" date="2007" name="Science">
        <title>Sea anemone genome reveals ancestral eumetazoan gene repertoire and genomic organization.</title>
        <authorList>
            <person name="Putnam N.H."/>
            <person name="Srivastava M."/>
            <person name="Hellsten U."/>
            <person name="Dirks B."/>
            <person name="Chapman J."/>
            <person name="Salamov A."/>
            <person name="Terry A."/>
            <person name="Shapiro H."/>
            <person name="Lindquist E."/>
            <person name="Kapitonov V.V."/>
            <person name="Jurka J."/>
            <person name="Genikhovich G."/>
            <person name="Grigoriev I.V."/>
            <person name="Lucas S.M."/>
            <person name="Steele R.E."/>
            <person name="Finnerty J.R."/>
            <person name="Technau U."/>
            <person name="Martindale M.Q."/>
            <person name="Rokhsar D.S."/>
        </authorList>
    </citation>
    <scope>NUCLEOTIDE SEQUENCE [LARGE SCALE GENOMIC DNA]</scope>
    <source>
        <strain evidence="3">CH2 X CH6</strain>
    </source>
</reference>
<sequence length="73" mass="8275">GTGIFPNAVCLNHSCAPNSVAVFNGTNIYIKALEEIPVGEELTISYIQQLHPRETRQEELQTQFCFYCQCHRC</sequence>
<dbReference type="AlphaFoldDB" id="A7S2Q5"/>
<dbReference type="InterPro" id="IPR046341">
    <property type="entry name" value="SET_dom_sf"/>
</dbReference>
<feature type="non-terminal residue" evidence="2">
    <location>
        <position position="73"/>
    </location>
</feature>
<dbReference type="Pfam" id="PF00856">
    <property type="entry name" value="SET"/>
    <property type="match status" value="1"/>
</dbReference>
<organism evidence="2 3">
    <name type="scientific">Nematostella vectensis</name>
    <name type="common">Starlet sea anemone</name>
    <dbReference type="NCBI Taxonomy" id="45351"/>
    <lineage>
        <taxon>Eukaryota</taxon>
        <taxon>Metazoa</taxon>
        <taxon>Cnidaria</taxon>
        <taxon>Anthozoa</taxon>
        <taxon>Hexacorallia</taxon>
        <taxon>Actiniaria</taxon>
        <taxon>Edwardsiidae</taxon>
        <taxon>Nematostella</taxon>
    </lineage>
</organism>
<dbReference type="Gene3D" id="2.170.270.10">
    <property type="entry name" value="SET domain"/>
    <property type="match status" value="1"/>
</dbReference>
<feature type="domain" description="SET" evidence="1">
    <location>
        <begin position="1"/>
        <end position="47"/>
    </location>
</feature>
<dbReference type="InParanoid" id="A7S2Q5"/>
<dbReference type="PANTHER" id="PTHR12197:SF251">
    <property type="entry name" value="EG:BACR7C10.4 PROTEIN"/>
    <property type="match status" value="1"/>
</dbReference>
<dbReference type="eggNOG" id="KOG2084">
    <property type="taxonomic scope" value="Eukaryota"/>
</dbReference>
<dbReference type="SUPFAM" id="SSF82199">
    <property type="entry name" value="SET domain"/>
    <property type="match status" value="1"/>
</dbReference>
<dbReference type="STRING" id="45351.A7S2Q5"/>
<dbReference type="PhylomeDB" id="A7S2Q5"/>
<keyword evidence="3" id="KW-1185">Reference proteome</keyword>
<dbReference type="PROSITE" id="PS50280">
    <property type="entry name" value="SET"/>
    <property type="match status" value="1"/>
</dbReference>
<accession>A7S2Q5</accession>
<dbReference type="InterPro" id="IPR001214">
    <property type="entry name" value="SET_dom"/>
</dbReference>
<dbReference type="Proteomes" id="UP000001593">
    <property type="component" value="Unassembled WGS sequence"/>
</dbReference>
<name>A7S2Q5_NEMVE</name>
<dbReference type="EMBL" id="DS469569">
    <property type="protein sequence ID" value="EDO42079.1"/>
    <property type="molecule type" value="Genomic_DNA"/>
</dbReference>
<feature type="non-terminal residue" evidence="2">
    <location>
        <position position="1"/>
    </location>
</feature>